<keyword evidence="3" id="KW-0653">Protein transport</keyword>
<name>A0A9P6QEW2_9FUNG</name>
<evidence type="ECO:0000256" key="7">
    <source>
        <dbReference type="RuleBase" id="RU365072"/>
    </source>
</evidence>
<dbReference type="OrthoDB" id="3098at2759"/>
<comment type="subcellular location">
    <subcellularLocation>
        <location evidence="7">Nucleus</location>
        <location evidence="7">Nuclear pore complex</location>
    </subcellularLocation>
    <subcellularLocation>
        <location evidence="7">Nucleus membrane</location>
    </subcellularLocation>
</comment>
<accession>A0A9P6QEW2</accession>
<evidence type="ECO:0000256" key="4">
    <source>
        <dbReference type="ARBA" id="ARBA00023010"/>
    </source>
</evidence>
<dbReference type="GO" id="GO:0000973">
    <property type="term" value="P:post-transcriptional tethering of RNA polymerase II gene DNA at nuclear periphery"/>
    <property type="evidence" value="ECO:0007669"/>
    <property type="project" value="TreeGrafter"/>
</dbReference>
<keyword evidence="4 7" id="KW-0811">Translocation</keyword>
<dbReference type="GO" id="GO:0031080">
    <property type="term" value="C:nuclear pore outer ring"/>
    <property type="evidence" value="ECO:0007669"/>
    <property type="project" value="TreeGrafter"/>
</dbReference>
<sequence length="782" mass="89831">MQSETNTDETESHMDADEGELPQTLDMFSNRLETGIEYQKFARALERLQRYRKDTAEYLDITSILPEFENLCSTRSQQFEHRKDADAQYHTFGSADEHKLWQSESHTWLLLSTLFSAFEYNKGFDEKGPEAMKWSDHDLIEHLASTDSNFKHHSAVKVWLQIIAPQFTPLIRKKERTRPPPPPVFAFNTTASITTPTPQDPDANSREGVKPSDNNQRIEHDLLQTVWQYIRRGQLQKAKDACIKAGEPWRAESIGGGDLYTVSIAFTDPLYDREEGPIGNKTRGLWKGTCYALSKEKTVNQFERAVYGALCGDVASVTPVCSSWEDHAWAQYNALVESMIETRLSQFNRGGPSKALPLPTTKISSAKDIFDSLANGESEDLRNASKDLFRFIQTSIILGQTDQLLSKMTKDAETSGKSGASLRPHMLRFMAHFVLLLRSKGINVPKAEGDYFITKYVEFLISRKLYELAPLYASFLPVDLQVSTCTSYLKTIDGSKKDRQQYLTVIRRNRLDLHRILMATVDALLDVNRTDFEKPEDYQAGLRKSIWAPITNQEKAHIRAFEWLSFDVPQYEDCLHRSNYLTRKYLIQGRLNAASALYRSLPSDIVQHEVHQVTPVSVSITHEHLYYCDLFKARELFEDWREVLLAQPAEDAPQTDRSAWKARLEEKAQLTIVEMESLLRSRWLFDCILPGDTVRNMEMRRIRQIYVSELVMNLHQVYFESRVVVPEYLEKSVEMANLVAAEAAAVPLYKELQENKRLQEFLELVRLSSVELVKEGRSPFAF</sequence>
<reference evidence="9" key="1">
    <citation type="journal article" date="2020" name="Fungal Divers.">
        <title>Resolving the Mortierellaceae phylogeny through synthesis of multi-gene phylogenetics and phylogenomics.</title>
        <authorList>
            <person name="Vandepol N."/>
            <person name="Liber J."/>
            <person name="Desiro A."/>
            <person name="Na H."/>
            <person name="Kennedy M."/>
            <person name="Barry K."/>
            <person name="Grigoriev I.V."/>
            <person name="Miller A.N."/>
            <person name="O'Donnell K."/>
            <person name="Stajich J.E."/>
            <person name="Bonito G."/>
        </authorList>
    </citation>
    <scope>NUCLEOTIDE SEQUENCE</scope>
    <source>
        <strain evidence="9">KOD948</strain>
    </source>
</reference>
<evidence type="ECO:0000256" key="1">
    <source>
        <dbReference type="ARBA" id="ARBA00022448"/>
    </source>
</evidence>
<keyword evidence="6 7" id="KW-0539">Nucleus</keyword>
<keyword evidence="1 7" id="KW-0813">Transport</keyword>
<dbReference type="GO" id="GO:0031965">
    <property type="term" value="C:nuclear membrane"/>
    <property type="evidence" value="ECO:0007669"/>
    <property type="project" value="UniProtKB-SubCell"/>
</dbReference>
<evidence type="ECO:0000256" key="6">
    <source>
        <dbReference type="ARBA" id="ARBA00023242"/>
    </source>
</evidence>
<dbReference type="Pfam" id="PF04121">
    <property type="entry name" value="Nup84_Nup100"/>
    <property type="match status" value="1"/>
</dbReference>
<feature type="compositionally biased region" description="Polar residues" evidence="8">
    <location>
        <begin position="187"/>
        <end position="197"/>
    </location>
</feature>
<keyword evidence="10" id="KW-1185">Reference proteome</keyword>
<feature type="region of interest" description="Disordered" evidence="8">
    <location>
        <begin position="1"/>
        <end position="22"/>
    </location>
</feature>
<organism evidence="9 10">
    <name type="scientific">Mortierella polycephala</name>
    <dbReference type="NCBI Taxonomy" id="41804"/>
    <lineage>
        <taxon>Eukaryota</taxon>
        <taxon>Fungi</taxon>
        <taxon>Fungi incertae sedis</taxon>
        <taxon>Mucoromycota</taxon>
        <taxon>Mortierellomycotina</taxon>
        <taxon>Mortierellomycetes</taxon>
        <taxon>Mortierellales</taxon>
        <taxon>Mortierellaceae</taxon>
        <taxon>Mortierella</taxon>
    </lineage>
</organism>
<protein>
    <recommendedName>
        <fullName evidence="7">Nuclear pore complex protein</fullName>
    </recommendedName>
</protein>
<dbReference type="Gene3D" id="1.10.3450.20">
    <property type="match status" value="1"/>
</dbReference>
<evidence type="ECO:0000256" key="8">
    <source>
        <dbReference type="SAM" id="MobiDB-lite"/>
    </source>
</evidence>
<dbReference type="EMBL" id="JAAAJA010000044">
    <property type="protein sequence ID" value="KAG0264732.1"/>
    <property type="molecule type" value="Genomic_DNA"/>
</dbReference>
<evidence type="ECO:0000256" key="3">
    <source>
        <dbReference type="ARBA" id="ARBA00022927"/>
    </source>
</evidence>
<dbReference type="PANTHER" id="PTHR13003">
    <property type="entry name" value="NUP107-RELATED"/>
    <property type="match status" value="1"/>
</dbReference>
<dbReference type="GO" id="GO:0017056">
    <property type="term" value="F:structural constituent of nuclear pore"/>
    <property type="evidence" value="ECO:0007669"/>
    <property type="project" value="UniProtKB-UniRule"/>
</dbReference>
<evidence type="ECO:0000256" key="2">
    <source>
        <dbReference type="ARBA" id="ARBA00022816"/>
    </source>
</evidence>
<keyword evidence="7" id="KW-0472">Membrane</keyword>
<evidence type="ECO:0000313" key="9">
    <source>
        <dbReference type="EMBL" id="KAG0264732.1"/>
    </source>
</evidence>
<dbReference type="Gene3D" id="1.20.190.50">
    <property type="match status" value="1"/>
</dbReference>
<feature type="region of interest" description="Disordered" evidence="8">
    <location>
        <begin position="186"/>
        <end position="214"/>
    </location>
</feature>
<comment type="function">
    <text evidence="7">Functions as a component of the nuclear pore complex (NPC).</text>
</comment>
<dbReference type="PANTHER" id="PTHR13003:SF2">
    <property type="entry name" value="NUCLEAR PORE COMPLEX PROTEIN NUP107"/>
    <property type="match status" value="1"/>
</dbReference>
<keyword evidence="5 7" id="KW-0906">Nuclear pore complex</keyword>
<dbReference type="GO" id="GO:0006406">
    <property type="term" value="P:mRNA export from nucleus"/>
    <property type="evidence" value="ECO:0007669"/>
    <property type="project" value="TreeGrafter"/>
</dbReference>
<gene>
    <name evidence="9" type="primary">NUP84</name>
    <name evidence="9" type="ORF">BG011_006162</name>
</gene>
<evidence type="ECO:0000313" key="10">
    <source>
        <dbReference type="Proteomes" id="UP000726737"/>
    </source>
</evidence>
<comment type="subunit">
    <text evidence="7">Part of the nuclear pore complex (NPC).</text>
</comment>
<dbReference type="AlphaFoldDB" id="A0A9P6QEW2"/>
<comment type="caution">
    <text evidence="9">The sequence shown here is derived from an EMBL/GenBank/DDBJ whole genome shotgun (WGS) entry which is preliminary data.</text>
</comment>
<proteinExistence type="inferred from homology"/>
<comment type="similarity">
    <text evidence="7">Belongs to the nucleoporin Nup84/Nup107 family.</text>
</comment>
<evidence type="ECO:0000256" key="5">
    <source>
        <dbReference type="ARBA" id="ARBA00023132"/>
    </source>
</evidence>
<dbReference type="Proteomes" id="UP000726737">
    <property type="component" value="Unassembled WGS sequence"/>
</dbReference>
<feature type="compositionally biased region" description="Basic and acidic residues" evidence="8">
    <location>
        <begin position="203"/>
        <end position="214"/>
    </location>
</feature>
<keyword evidence="2" id="KW-0509">mRNA transport</keyword>
<dbReference type="InterPro" id="IPR007252">
    <property type="entry name" value="Nup84/Nup107"/>
</dbReference>
<dbReference type="GO" id="GO:0006606">
    <property type="term" value="P:protein import into nucleus"/>
    <property type="evidence" value="ECO:0007669"/>
    <property type="project" value="TreeGrafter"/>
</dbReference>